<accession>A0AAV1HVY2</accession>
<feature type="region of interest" description="Disordered" evidence="1">
    <location>
        <begin position="1"/>
        <end position="35"/>
    </location>
</feature>
<evidence type="ECO:0000313" key="3">
    <source>
        <dbReference type="Proteomes" id="UP001314263"/>
    </source>
</evidence>
<keyword evidence="3" id="KW-1185">Reference proteome</keyword>
<sequence length="476" mass="51368">MSFEQVEEEEEAGLPDLGAGGATAKALGTEEEADEEEDASFLQQVLFQARLMSSSDFCLPEEDALLQACRAMLLQRTQFEALDSSVAFSELVSNYMLVIYYQRHPKCPETTARLLFNAMAYCKDAGLACQANSALLTLCGFRNVASMTGIHDLPPYESKLYGKEVILEVCEWMPGANDFLEALTGLGYRAPGSARPKKTRGTKGANNAAEQPAAYLGPWPQLTHLRLLLRLLVPICRAKAEVGGAGGSAWARLPELSLALLHLMLDPAACHLTLDLQAALQAAIGAFQDSMWERKILELAAGSAAAGCSPAGGLEAIRSIPAACKRGRLLQRHALVALLKRAIPSQEAQATGPRRRGAVADIHVPEELESSPWFRNAKGIASLVADAMEGGAHTLSDVAAALQASHLLVWQHEVEHGKDAFVNNTWPQFLSSLQAQLVKHKQDTFPGLSALKLLVTNFIDFPQATEDELADEDTQG</sequence>
<reference evidence="2 3" key="1">
    <citation type="submission" date="2023-10" db="EMBL/GenBank/DDBJ databases">
        <authorList>
            <person name="Maclean D."/>
            <person name="Macfadyen A."/>
        </authorList>
    </citation>
    <scope>NUCLEOTIDE SEQUENCE [LARGE SCALE GENOMIC DNA]</scope>
</reference>
<dbReference type="Proteomes" id="UP001314263">
    <property type="component" value="Unassembled WGS sequence"/>
</dbReference>
<comment type="caution">
    <text evidence="2">The sequence shown here is derived from an EMBL/GenBank/DDBJ whole genome shotgun (WGS) entry which is preliminary data.</text>
</comment>
<evidence type="ECO:0000313" key="2">
    <source>
        <dbReference type="EMBL" id="CAK0751957.1"/>
    </source>
</evidence>
<dbReference type="AlphaFoldDB" id="A0AAV1HVY2"/>
<dbReference type="EMBL" id="CAUYUE010000003">
    <property type="protein sequence ID" value="CAK0751957.1"/>
    <property type="molecule type" value="Genomic_DNA"/>
</dbReference>
<organism evidence="2 3">
    <name type="scientific">Coccomyxa viridis</name>
    <dbReference type="NCBI Taxonomy" id="1274662"/>
    <lineage>
        <taxon>Eukaryota</taxon>
        <taxon>Viridiplantae</taxon>
        <taxon>Chlorophyta</taxon>
        <taxon>core chlorophytes</taxon>
        <taxon>Trebouxiophyceae</taxon>
        <taxon>Trebouxiophyceae incertae sedis</taxon>
        <taxon>Coccomyxaceae</taxon>
        <taxon>Coccomyxa</taxon>
    </lineage>
</organism>
<gene>
    <name evidence="2" type="ORF">CVIRNUC_002108</name>
</gene>
<name>A0AAV1HVY2_9CHLO</name>
<protein>
    <submittedName>
        <fullName evidence="2">Uncharacterized protein</fullName>
    </submittedName>
</protein>
<evidence type="ECO:0000256" key="1">
    <source>
        <dbReference type="SAM" id="MobiDB-lite"/>
    </source>
</evidence>
<feature type="compositionally biased region" description="Acidic residues" evidence="1">
    <location>
        <begin position="1"/>
        <end position="13"/>
    </location>
</feature>
<proteinExistence type="predicted"/>